<name>A0A8S1MKC7_PARPR</name>
<feature type="chain" id="PRO_5035774330" evidence="1">
    <location>
        <begin position="20"/>
        <end position="287"/>
    </location>
</feature>
<dbReference type="AlphaFoldDB" id="A0A8S1MKC7"/>
<accession>A0A8S1MKC7</accession>
<proteinExistence type="predicted"/>
<protein>
    <submittedName>
        <fullName evidence="2">Uncharacterized protein</fullName>
    </submittedName>
</protein>
<gene>
    <name evidence="2" type="ORF">PPRIM_AZ9-3.1.T0630036</name>
</gene>
<dbReference type="Proteomes" id="UP000688137">
    <property type="component" value="Unassembled WGS sequence"/>
</dbReference>
<sequence>MGMHILIARLDMIVLLTQPESLNEIQQFEIQKYLKLNKSLFTENQINTLIQQIQNKNYEHIRNLYLRRYTRLEELLSLDLSIEQIYDYCIRVYLKEIKKPGTTTLKIYNNIIETHRIQQSYFLREPSIQQLHYNCLDLEQDETNKYLLLSSLYNRNRFEEPRFIYMSDLLRRRMQQMIKDISDRNQTIQKSITQYYHQNKKKSYCLTPKPVRSRNNTFYKNNAKIAGLRVQTEFVIEKRLPARSIYQIKKIQLLDENENVTPNNKNSCKALGRPRSLIRTKFQQLIN</sequence>
<organism evidence="2 3">
    <name type="scientific">Paramecium primaurelia</name>
    <dbReference type="NCBI Taxonomy" id="5886"/>
    <lineage>
        <taxon>Eukaryota</taxon>
        <taxon>Sar</taxon>
        <taxon>Alveolata</taxon>
        <taxon>Ciliophora</taxon>
        <taxon>Intramacronucleata</taxon>
        <taxon>Oligohymenophorea</taxon>
        <taxon>Peniculida</taxon>
        <taxon>Parameciidae</taxon>
        <taxon>Paramecium</taxon>
    </lineage>
</organism>
<evidence type="ECO:0000313" key="2">
    <source>
        <dbReference type="EMBL" id="CAD8079989.1"/>
    </source>
</evidence>
<dbReference type="OMA" id="MHILIAR"/>
<evidence type="ECO:0000256" key="1">
    <source>
        <dbReference type="SAM" id="SignalP"/>
    </source>
</evidence>
<dbReference type="EMBL" id="CAJJDM010000064">
    <property type="protein sequence ID" value="CAD8079989.1"/>
    <property type="molecule type" value="Genomic_DNA"/>
</dbReference>
<feature type="signal peptide" evidence="1">
    <location>
        <begin position="1"/>
        <end position="19"/>
    </location>
</feature>
<keyword evidence="1" id="KW-0732">Signal</keyword>
<reference evidence="2" key="1">
    <citation type="submission" date="2021-01" db="EMBL/GenBank/DDBJ databases">
        <authorList>
            <consortium name="Genoscope - CEA"/>
            <person name="William W."/>
        </authorList>
    </citation>
    <scope>NUCLEOTIDE SEQUENCE</scope>
</reference>
<comment type="caution">
    <text evidence="2">The sequence shown here is derived from an EMBL/GenBank/DDBJ whole genome shotgun (WGS) entry which is preliminary data.</text>
</comment>
<keyword evidence="3" id="KW-1185">Reference proteome</keyword>
<evidence type="ECO:0000313" key="3">
    <source>
        <dbReference type="Proteomes" id="UP000688137"/>
    </source>
</evidence>